<name>A0A0F9MV23_9ZZZZ</name>
<protein>
    <recommendedName>
        <fullName evidence="2">SnoaL-like domain-containing protein</fullName>
    </recommendedName>
</protein>
<dbReference type="InterPro" id="IPR032710">
    <property type="entry name" value="NTF2-like_dom_sf"/>
</dbReference>
<reference evidence="1" key="1">
    <citation type="journal article" date="2015" name="Nature">
        <title>Complex archaea that bridge the gap between prokaryotes and eukaryotes.</title>
        <authorList>
            <person name="Spang A."/>
            <person name="Saw J.H."/>
            <person name="Jorgensen S.L."/>
            <person name="Zaremba-Niedzwiedzka K."/>
            <person name="Martijn J."/>
            <person name="Lind A.E."/>
            <person name="van Eijk R."/>
            <person name="Schleper C."/>
            <person name="Guy L."/>
            <person name="Ettema T.J."/>
        </authorList>
    </citation>
    <scope>NUCLEOTIDE SEQUENCE</scope>
</reference>
<organism evidence="1">
    <name type="scientific">marine sediment metagenome</name>
    <dbReference type="NCBI Taxonomy" id="412755"/>
    <lineage>
        <taxon>unclassified sequences</taxon>
        <taxon>metagenomes</taxon>
        <taxon>ecological metagenomes</taxon>
    </lineage>
</organism>
<dbReference type="AlphaFoldDB" id="A0A0F9MV23"/>
<dbReference type="GO" id="GO:0030638">
    <property type="term" value="P:polyketide metabolic process"/>
    <property type="evidence" value="ECO:0007669"/>
    <property type="project" value="InterPro"/>
</dbReference>
<sequence>MELKESEQIGKLWFEDMWSIPDFTIADKIIDPEYKPDWINIDMVGPALVKYEIKQFRSIFHDLVQKVIEIKGEENKVWVWYRANAIHNGGGWGFEPTNKRIEFEGAALLFINSEGKVFDLWDLYCFYDVLEKLGVVPALGELHKYLSGFKK</sequence>
<dbReference type="Gene3D" id="3.10.450.50">
    <property type="match status" value="1"/>
</dbReference>
<proteinExistence type="predicted"/>
<dbReference type="Pfam" id="PF07366">
    <property type="entry name" value="SnoaL"/>
    <property type="match status" value="1"/>
</dbReference>
<dbReference type="InterPro" id="IPR009959">
    <property type="entry name" value="Cyclase_SnoaL-like"/>
</dbReference>
<evidence type="ECO:0008006" key="2">
    <source>
        <dbReference type="Google" id="ProtNLM"/>
    </source>
</evidence>
<accession>A0A0F9MV23</accession>
<gene>
    <name evidence="1" type="ORF">LCGC14_1029440</name>
</gene>
<dbReference type="SUPFAM" id="SSF54427">
    <property type="entry name" value="NTF2-like"/>
    <property type="match status" value="1"/>
</dbReference>
<evidence type="ECO:0000313" key="1">
    <source>
        <dbReference type="EMBL" id="KKN11150.1"/>
    </source>
</evidence>
<comment type="caution">
    <text evidence="1">The sequence shown here is derived from an EMBL/GenBank/DDBJ whole genome shotgun (WGS) entry which is preliminary data.</text>
</comment>
<dbReference type="EMBL" id="LAZR01004168">
    <property type="protein sequence ID" value="KKN11150.1"/>
    <property type="molecule type" value="Genomic_DNA"/>
</dbReference>